<dbReference type="InterPro" id="IPR017452">
    <property type="entry name" value="GPCR_Rhodpsn_7TM"/>
</dbReference>
<evidence type="ECO:0000256" key="2">
    <source>
        <dbReference type="ARBA" id="ARBA00022475"/>
    </source>
</evidence>
<proteinExistence type="inferred from homology"/>
<evidence type="ECO:0000256" key="10">
    <source>
        <dbReference type="RuleBase" id="RU000688"/>
    </source>
</evidence>
<dbReference type="GO" id="GO:0004930">
    <property type="term" value="F:G protein-coupled receptor activity"/>
    <property type="evidence" value="ECO:0007669"/>
    <property type="project" value="UniProtKB-KW"/>
</dbReference>
<organism evidence="11 12">
    <name type="scientific">Paramuricea clavata</name>
    <name type="common">Red gorgonian</name>
    <name type="synonym">Violescent sea-whip</name>
    <dbReference type="NCBI Taxonomy" id="317549"/>
    <lineage>
        <taxon>Eukaryota</taxon>
        <taxon>Metazoa</taxon>
        <taxon>Cnidaria</taxon>
        <taxon>Anthozoa</taxon>
        <taxon>Octocorallia</taxon>
        <taxon>Malacalcyonacea</taxon>
        <taxon>Plexauridae</taxon>
        <taxon>Paramuricea</taxon>
    </lineage>
</organism>
<evidence type="ECO:0000313" key="12">
    <source>
        <dbReference type="Proteomes" id="UP001152795"/>
    </source>
</evidence>
<evidence type="ECO:0000313" key="11">
    <source>
        <dbReference type="EMBL" id="CAB4000514.1"/>
    </source>
</evidence>
<evidence type="ECO:0000256" key="8">
    <source>
        <dbReference type="ARBA" id="ARBA00023180"/>
    </source>
</evidence>
<evidence type="ECO:0000256" key="6">
    <source>
        <dbReference type="ARBA" id="ARBA00023136"/>
    </source>
</evidence>
<keyword evidence="3 10" id="KW-0812">Transmembrane</keyword>
<dbReference type="Gene3D" id="1.20.1070.10">
    <property type="entry name" value="Rhodopsin 7-helix transmembrane proteins"/>
    <property type="match status" value="1"/>
</dbReference>
<comment type="subcellular location">
    <subcellularLocation>
        <location evidence="1">Cell membrane</location>
        <topology evidence="1">Multi-pass membrane protein</topology>
    </subcellularLocation>
</comment>
<dbReference type="PROSITE" id="PS50262">
    <property type="entry name" value="G_PROTEIN_RECEP_F1_2"/>
    <property type="match status" value="1"/>
</dbReference>
<dbReference type="EMBL" id="CACRXK020003855">
    <property type="protein sequence ID" value="CAB4000514.1"/>
    <property type="molecule type" value="Genomic_DNA"/>
</dbReference>
<reference evidence="11" key="1">
    <citation type="submission" date="2020-04" db="EMBL/GenBank/DDBJ databases">
        <authorList>
            <person name="Alioto T."/>
            <person name="Alioto T."/>
            <person name="Gomez Garrido J."/>
        </authorList>
    </citation>
    <scope>NUCLEOTIDE SEQUENCE</scope>
    <source>
        <strain evidence="11">A484AB</strain>
    </source>
</reference>
<protein>
    <submittedName>
        <fullName evidence="11">Histamine H2 receptor-like</fullName>
    </submittedName>
</protein>
<dbReference type="PANTHER" id="PTHR24246">
    <property type="entry name" value="OLFACTORY RECEPTOR AND ADENOSINE RECEPTOR"/>
    <property type="match status" value="1"/>
</dbReference>
<dbReference type="InterPro" id="IPR000276">
    <property type="entry name" value="GPCR_Rhodpsn"/>
</dbReference>
<accession>A0A7D9I9L7</accession>
<evidence type="ECO:0000256" key="5">
    <source>
        <dbReference type="ARBA" id="ARBA00023040"/>
    </source>
</evidence>
<evidence type="ECO:0000256" key="7">
    <source>
        <dbReference type="ARBA" id="ARBA00023170"/>
    </source>
</evidence>
<gene>
    <name evidence="11" type="ORF">PACLA_8A029338</name>
</gene>
<evidence type="ECO:0000256" key="4">
    <source>
        <dbReference type="ARBA" id="ARBA00022989"/>
    </source>
</evidence>
<dbReference type="PANTHER" id="PTHR24246:SF27">
    <property type="entry name" value="ADENOSINE RECEPTOR, ISOFORM A"/>
    <property type="match status" value="1"/>
</dbReference>
<keyword evidence="12" id="KW-1185">Reference proteome</keyword>
<keyword evidence="6" id="KW-0472">Membrane</keyword>
<dbReference type="CDD" id="cd00637">
    <property type="entry name" value="7tm_classA_rhodopsin-like"/>
    <property type="match status" value="1"/>
</dbReference>
<dbReference type="PROSITE" id="PS00237">
    <property type="entry name" value="G_PROTEIN_RECEP_F1_1"/>
    <property type="match status" value="1"/>
</dbReference>
<dbReference type="OrthoDB" id="10042731at2759"/>
<dbReference type="AlphaFoldDB" id="A0A7D9I9L7"/>
<evidence type="ECO:0000256" key="1">
    <source>
        <dbReference type="ARBA" id="ARBA00004651"/>
    </source>
</evidence>
<keyword evidence="8" id="KW-0325">Glycoprotein</keyword>
<dbReference type="SUPFAM" id="SSF81321">
    <property type="entry name" value="Family A G protein-coupled receptor-like"/>
    <property type="match status" value="1"/>
</dbReference>
<keyword evidence="4" id="KW-1133">Transmembrane helix</keyword>
<dbReference type="Proteomes" id="UP001152795">
    <property type="component" value="Unassembled WGS sequence"/>
</dbReference>
<keyword evidence="9 10" id="KW-0807">Transducer</keyword>
<dbReference type="Pfam" id="PF00001">
    <property type="entry name" value="7tm_1"/>
    <property type="match status" value="1"/>
</dbReference>
<evidence type="ECO:0000256" key="3">
    <source>
        <dbReference type="ARBA" id="ARBA00022692"/>
    </source>
</evidence>
<comment type="similarity">
    <text evidence="10">Belongs to the G-protein coupled receptor 1 family.</text>
</comment>
<keyword evidence="2" id="KW-1003">Cell membrane</keyword>
<sequence>MANVTSNATDCCIDTGVFKPAYDACLIVLAFLIIAINVLVVYLFVTKDYLRTKTNCFLVSLALSDLLTGLLSIPLFLICSLTNRTQVCIASAVLYRCIAVSTMAHIMVVTSERYVAVMFPMRYYRMVTKGRICFCIALVWILSTLYATIQLSWFNLGHHNISNIGDAIKYTKTYDITGLVVFFIVPLCVMTFCFCRMFLVIRRQVRNIRRQAELSADPRNRSIASDKRALIIFALMLGIFTVCWLSWYITLFQVELGPGAILPETFADILDFLRFGTSLFNPMLYTFLKNDFRRAVSSLLSRCCIKYPIFKPKQNPNVSRITLTTDANGNKSTTLLNGLSSPGYERHDEFVYKNSQDHLVKETENVQLITYV</sequence>
<evidence type="ECO:0000256" key="9">
    <source>
        <dbReference type="ARBA" id="ARBA00023224"/>
    </source>
</evidence>
<dbReference type="GO" id="GO:0005886">
    <property type="term" value="C:plasma membrane"/>
    <property type="evidence" value="ECO:0007669"/>
    <property type="project" value="UniProtKB-SubCell"/>
</dbReference>
<comment type="caution">
    <text evidence="11">The sequence shown here is derived from an EMBL/GenBank/DDBJ whole genome shotgun (WGS) entry which is preliminary data.</text>
</comment>
<name>A0A7D9I9L7_PARCT</name>
<dbReference type="PRINTS" id="PR00237">
    <property type="entry name" value="GPCRRHODOPSN"/>
</dbReference>
<keyword evidence="7 10" id="KW-0675">Receptor</keyword>
<keyword evidence="5 10" id="KW-0297">G-protein coupled receptor</keyword>